<organism evidence="7 8">
    <name type="scientific">Podospora australis</name>
    <dbReference type="NCBI Taxonomy" id="1536484"/>
    <lineage>
        <taxon>Eukaryota</taxon>
        <taxon>Fungi</taxon>
        <taxon>Dikarya</taxon>
        <taxon>Ascomycota</taxon>
        <taxon>Pezizomycotina</taxon>
        <taxon>Sordariomycetes</taxon>
        <taxon>Sordariomycetidae</taxon>
        <taxon>Sordariales</taxon>
        <taxon>Podosporaceae</taxon>
        <taxon>Podospora</taxon>
    </lineage>
</organism>
<comment type="caution">
    <text evidence="7">The sequence shown here is derived from an EMBL/GenBank/DDBJ whole genome shotgun (WGS) entry which is preliminary data.</text>
</comment>
<keyword evidence="6" id="KW-0186">Copper</keyword>
<evidence type="ECO:0000256" key="5">
    <source>
        <dbReference type="ARBA" id="ARBA00023136"/>
    </source>
</evidence>
<sequence length="189" mass="22137">MLPSDDARIRLISEALVKDSAMIARGDPNKKEIDKYFEDLYGLPHSCQTEMFWNWDTIDACFLTPGWQIRSSQMFAATCFGVILLTFALEFFRKRARQYDRYLIKKLERRDNEFSQDRIRLAMWEQAIRAALFLLQVVTAYLLILLAVSFNGYIILCIFLGSFLAFYTFQWDAAPFKGMKGNRKPQVIR</sequence>
<evidence type="ECO:0000256" key="2">
    <source>
        <dbReference type="ARBA" id="ARBA00006921"/>
    </source>
</evidence>
<reference evidence="7" key="1">
    <citation type="journal article" date="2023" name="Mol. Phylogenet. Evol.">
        <title>Genome-scale phylogeny and comparative genomics of the fungal order Sordariales.</title>
        <authorList>
            <person name="Hensen N."/>
            <person name="Bonometti L."/>
            <person name="Westerberg I."/>
            <person name="Brannstrom I.O."/>
            <person name="Guillou S."/>
            <person name="Cros-Aarteil S."/>
            <person name="Calhoun S."/>
            <person name="Haridas S."/>
            <person name="Kuo A."/>
            <person name="Mondo S."/>
            <person name="Pangilinan J."/>
            <person name="Riley R."/>
            <person name="LaButti K."/>
            <person name="Andreopoulos B."/>
            <person name="Lipzen A."/>
            <person name="Chen C."/>
            <person name="Yan M."/>
            <person name="Daum C."/>
            <person name="Ng V."/>
            <person name="Clum A."/>
            <person name="Steindorff A."/>
            <person name="Ohm R.A."/>
            <person name="Martin F."/>
            <person name="Silar P."/>
            <person name="Natvig D.O."/>
            <person name="Lalanne C."/>
            <person name="Gautier V."/>
            <person name="Ament-Velasquez S.L."/>
            <person name="Kruys A."/>
            <person name="Hutchinson M.I."/>
            <person name="Powell A.J."/>
            <person name="Barry K."/>
            <person name="Miller A.N."/>
            <person name="Grigoriev I.V."/>
            <person name="Debuchy R."/>
            <person name="Gladieux P."/>
            <person name="Hiltunen Thoren M."/>
            <person name="Johannesson H."/>
        </authorList>
    </citation>
    <scope>NUCLEOTIDE SEQUENCE</scope>
    <source>
        <strain evidence="7">PSN309</strain>
    </source>
</reference>
<evidence type="ECO:0000256" key="1">
    <source>
        <dbReference type="ARBA" id="ARBA00004141"/>
    </source>
</evidence>
<keyword evidence="5 6" id="KW-0472">Membrane</keyword>
<dbReference type="Proteomes" id="UP001302126">
    <property type="component" value="Unassembled WGS sequence"/>
</dbReference>
<protein>
    <recommendedName>
        <fullName evidence="6">Copper transport protein</fullName>
    </recommendedName>
</protein>
<dbReference type="Pfam" id="PF04145">
    <property type="entry name" value="Ctr"/>
    <property type="match status" value="1"/>
</dbReference>
<dbReference type="AlphaFoldDB" id="A0AAN6X354"/>
<keyword evidence="6" id="KW-0406">Ion transport</keyword>
<evidence type="ECO:0000313" key="7">
    <source>
        <dbReference type="EMBL" id="KAK4193218.1"/>
    </source>
</evidence>
<reference evidence="7" key="2">
    <citation type="submission" date="2023-05" db="EMBL/GenBank/DDBJ databases">
        <authorList>
            <consortium name="Lawrence Berkeley National Laboratory"/>
            <person name="Steindorff A."/>
            <person name="Hensen N."/>
            <person name="Bonometti L."/>
            <person name="Westerberg I."/>
            <person name="Brannstrom I.O."/>
            <person name="Guillou S."/>
            <person name="Cros-Aarteil S."/>
            <person name="Calhoun S."/>
            <person name="Haridas S."/>
            <person name="Kuo A."/>
            <person name="Mondo S."/>
            <person name="Pangilinan J."/>
            <person name="Riley R."/>
            <person name="Labutti K."/>
            <person name="Andreopoulos B."/>
            <person name="Lipzen A."/>
            <person name="Chen C."/>
            <person name="Yanf M."/>
            <person name="Daum C."/>
            <person name="Ng V."/>
            <person name="Clum A."/>
            <person name="Ohm R."/>
            <person name="Martin F."/>
            <person name="Silar P."/>
            <person name="Natvig D."/>
            <person name="Lalanne C."/>
            <person name="Gautier V."/>
            <person name="Ament-Velasquez S.L."/>
            <person name="Kruys A."/>
            <person name="Hutchinson M.I."/>
            <person name="Powell A.J."/>
            <person name="Barry K."/>
            <person name="Miller A.N."/>
            <person name="Grigoriev I.V."/>
            <person name="Debuchy R."/>
            <person name="Gladieux P."/>
            <person name="Thoren M.H."/>
            <person name="Johannesson H."/>
        </authorList>
    </citation>
    <scope>NUCLEOTIDE SEQUENCE</scope>
    <source>
        <strain evidence="7">PSN309</strain>
    </source>
</reference>
<keyword evidence="8" id="KW-1185">Reference proteome</keyword>
<comment type="similarity">
    <text evidence="2 6">Belongs to the copper transporter (Ctr) (TC 1.A.56) family. SLC31A subfamily.</text>
</comment>
<feature type="transmembrane region" description="Helical" evidence="6">
    <location>
        <begin position="74"/>
        <end position="92"/>
    </location>
</feature>
<accession>A0AAN6X354</accession>
<evidence type="ECO:0000256" key="4">
    <source>
        <dbReference type="ARBA" id="ARBA00022989"/>
    </source>
</evidence>
<dbReference type="GO" id="GO:0005375">
    <property type="term" value="F:copper ion transmembrane transporter activity"/>
    <property type="evidence" value="ECO:0007669"/>
    <property type="project" value="UniProtKB-UniRule"/>
</dbReference>
<evidence type="ECO:0000256" key="6">
    <source>
        <dbReference type="RuleBase" id="RU367022"/>
    </source>
</evidence>
<dbReference type="PANTHER" id="PTHR12483:SF73">
    <property type="entry name" value="COPPER TRANSPORT PROTEIN CTR3"/>
    <property type="match status" value="1"/>
</dbReference>
<keyword evidence="6" id="KW-0813">Transport</keyword>
<feature type="transmembrane region" description="Helical" evidence="6">
    <location>
        <begin position="127"/>
        <end position="147"/>
    </location>
</feature>
<feature type="transmembrane region" description="Helical" evidence="6">
    <location>
        <begin position="153"/>
        <end position="174"/>
    </location>
</feature>
<keyword evidence="3 6" id="KW-0812">Transmembrane</keyword>
<keyword evidence="4 6" id="KW-1133">Transmembrane helix</keyword>
<evidence type="ECO:0000313" key="8">
    <source>
        <dbReference type="Proteomes" id="UP001302126"/>
    </source>
</evidence>
<evidence type="ECO:0000256" key="3">
    <source>
        <dbReference type="ARBA" id="ARBA00022692"/>
    </source>
</evidence>
<keyword evidence="6" id="KW-0187">Copper transport</keyword>
<proteinExistence type="inferred from homology"/>
<name>A0AAN6X354_9PEZI</name>
<gene>
    <name evidence="7" type="ORF">QBC35DRAFT_446361</name>
</gene>
<dbReference type="PANTHER" id="PTHR12483">
    <property type="entry name" value="SOLUTE CARRIER FAMILY 31 COPPER TRANSPORTERS"/>
    <property type="match status" value="1"/>
</dbReference>
<comment type="subcellular location">
    <subcellularLocation>
        <location evidence="1 6">Membrane</location>
        <topology evidence="1 6">Multi-pass membrane protein</topology>
    </subcellularLocation>
</comment>
<dbReference type="GO" id="GO:0016020">
    <property type="term" value="C:membrane"/>
    <property type="evidence" value="ECO:0007669"/>
    <property type="project" value="UniProtKB-SubCell"/>
</dbReference>
<dbReference type="EMBL" id="MU864351">
    <property type="protein sequence ID" value="KAK4193218.1"/>
    <property type="molecule type" value="Genomic_DNA"/>
</dbReference>
<dbReference type="InterPro" id="IPR007274">
    <property type="entry name" value="Cop_transporter"/>
</dbReference>